<accession>A0ABU4E4G7</accession>
<protein>
    <recommendedName>
        <fullName evidence="3">Peptidase C39-like domain-containing protein</fullName>
    </recommendedName>
</protein>
<evidence type="ECO:0000313" key="2">
    <source>
        <dbReference type="Proteomes" id="UP001187066"/>
    </source>
</evidence>
<evidence type="ECO:0000313" key="1">
    <source>
        <dbReference type="EMBL" id="MDV7024003.1"/>
    </source>
</evidence>
<name>A0ABU4E4G7_9ENTR</name>
<reference evidence="1 2" key="1">
    <citation type="submission" date="2023-10" db="EMBL/GenBank/DDBJ databases">
        <authorList>
            <person name="Dale J."/>
        </authorList>
    </citation>
    <scope>NUCLEOTIDE SEQUENCE [LARGE SCALE GENOMIC DNA]</scope>
    <source>
        <strain evidence="1 2">2023EL-00970</strain>
    </source>
</reference>
<sequence length="387" mass="44020">MASYPLRTRINSNLPANILLYDLCIYRMNPDRNKYVLVDVKLQSVTNNYDTQSHVVENVYESLSTIYIMEIILYRKTMLHAHCVTQVPFTKMYTLEEFASGKAYSPVKLQNPCYYVSEGTLKPESEGVQIISVKITRPERAFISKKYPINTLQDPFEKNKVEKDIQNRFMALSYPKQAGASLCGPAAFFYCLQLDRPDVYAQAARELWRYGKTKIGKLDISPGEGCRHPSGDFYGDISGLDWMTLAGLRDSENAIFSFDALDSPVAGITMWQTLTEWFEKSGYEKVFSNVGVTQAGIQGIRDLNKYVQQGYRVVTLINDGLLEGSDNNTTLPTHWVVWDGVVTQDSNGYISLKLFSWGQSINWVKAKTDLQYFTNRFYGGVVFKPLL</sequence>
<keyword evidence="2" id="KW-1185">Reference proteome</keyword>
<evidence type="ECO:0008006" key="3">
    <source>
        <dbReference type="Google" id="ProtNLM"/>
    </source>
</evidence>
<gene>
    <name evidence="1" type="ORF">R4P48_15100</name>
</gene>
<comment type="caution">
    <text evidence="1">The sequence shown here is derived from an EMBL/GenBank/DDBJ whole genome shotgun (WGS) entry which is preliminary data.</text>
</comment>
<dbReference type="EMBL" id="JAWLOF010000010">
    <property type="protein sequence ID" value="MDV7024003.1"/>
    <property type="molecule type" value="Genomic_DNA"/>
</dbReference>
<organism evidence="1 2">
    <name type="scientific">Atlantibacter subterraneus</name>
    <dbReference type="NCBI Taxonomy" id="255519"/>
    <lineage>
        <taxon>Bacteria</taxon>
        <taxon>Pseudomonadati</taxon>
        <taxon>Pseudomonadota</taxon>
        <taxon>Gammaproteobacteria</taxon>
        <taxon>Enterobacterales</taxon>
        <taxon>Enterobacteriaceae</taxon>
        <taxon>Atlantibacter</taxon>
    </lineage>
</organism>
<proteinExistence type="predicted"/>
<dbReference type="RefSeq" id="WP_317678721.1">
    <property type="nucleotide sequence ID" value="NZ_JAWLOF010000010.1"/>
</dbReference>
<dbReference type="Proteomes" id="UP001187066">
    <property type="component" value="Unassembled WGS sequence"/>
</dbReference>